<name>A0A6V7H081_9HYME</name>
<keyword evidence="3" id="KW-1185">Reference proteome</keyword>
<dbReference type="Proteomes" id="UP000752696">
    <property type="component" value="Unassembled WGS sequence"/>
</dbReference>
<evidence type="ECO:0000256" key="1">
    <source>
        <dbReference type="SAM" id="MobiDB-lite"/>
    </source>
</evidence>
<feature type="region of interest" description="Disordered" evidence="1">
    <location>
        <begin position="119"/>
        <end position="171"/>
    </location>
</feature>
<gene>
    <name evidence="2" type="ORF">MHI_LOCUS313895</name>
</gene>
<dbReference type="AlphaFoldDB" id="A0A6V7H081"/>
<accession>A0A6V7H081</accession>
<organism evidence="2 3">
    <name type="scientific">Heterotrigona itama</name>
    <dbReference type="NCBI Taxonomy" id="395501"/>
    <lineage>
        <taxon>Eukaryota</taxon>
        <taxon>Metazoa</taxon>
        <taxon>Ecdysozoa</taxon>
        <taxon>Arthropoda</taxon>
        <taxon>Hexapoda</taxon>
        <taxon>Insecta</taxon>
        <taxon>Pterygota</taxon>
        <taxon>Neoptera</taxon>
        <taxon>Endopterygota</taxon>
        <taxon>Hymenoptera</taxon>
        <taxon>Apocrita</taxon>
        <taxon>Aculeata</taxon>
        <taxon>Apoidea</taxon>
        <taxon>Anthophila</taxon>
        <taxon>Apidae</taxon>
        <taxon>Heterotrigona</taxon>
    </lineage>
</organism>
<protein>
    <submittedName>
        <fullName evidence="2">Uncharacterized protein</fullName>
    </submittedName>
</protein>
<feature type="non-terminal residue" evidence="2">
    <location>
        <position position="1"/>
    </location>
</feature>
<sequence>CSAKRTITCQIVTKNQDVSNAPDNITPDPAAKPRNSNVRQLQMCSPAQSFPQNLIPNKILTIFYLTQGKPQNKARNIIYKGCITSTIPTTSANRTPSQSDQVNDIKAIDLDHIAYPKMHKQSRKNPSNNTHNHNAHIASSPKPGSSQKALSNYKIHKQDRPPSTNNNPRGGVLIAVHKGISTEDTPQPAISNIEIAIKIETTPKLTVGATYPLSLPSKSK</sequence>
<comment type="caution">
    <text evidence="2">The sequence shown here is derived from an EMBL/GenBank/DDBJ whole genome shotgun (WGS) entry which is preliminary data.</text>
</comment>
<dbReference type="EMBL" id="CAJDYZ010005678">
    <property type="protein sequence ID" value="CAD1472696.1"/>
    <property type="molecule type" value="Genomic_DNA"/>
</dbReference>
<proteinExistence type="predicted"/>
<dbReference type="OrthoDB" id="412981at2759"/>
<reference evidence="2" key="1">
    <citation type="submission" date="2020-07" db="EMBL/GenBank/DDBJ databases">
        <authorList>
            <person name="Nazaruddin N."/>
        </authorList>
    </citation>
    <scope>NUCLEOTIDE SEQUENCE</scope>
</reference>
<evidence type="ECO:0000313" key="2">
    <source>
        <dbReference type="EMBL" id="CAD1472696.1"/>
    </source>
</evidence>
<evidence type="ECO:0000313" key="3">
    <source>
        <dbReference type="Proteomes" id="UP000752696"/>
    </source>
</evidence>